<dbReference type="Pfam" id="PF08327">
    <property type="entry name" value="AHSA1"/>
    <property type="match status" value="1"/>
</dbReference>
<organism evidence="3 4">
    <name type="scientific">Pararhodobacter oceanensis</name>
    <dbReference type="NCBI Taxonomy" id="2172121"/>
    <lineage>
        <taxon>Bacteria</taxon>
        <taxon>Pseudomonadati</taxon>
        <taxon>Pseudomonadota</taxon>
        <taxon>Alphaproteobacteria</taxon>
        <taxon>Rhodobacterales</taxon>
        <taxon>Paracoccaceae</taxon>
        <taxon>Pararhodobacter</taxon>
    </lineage>
</organism>
<dbReference type="InterPro" id="IPR023393">
    <property type="entry name" value="START-like_dom_sf"/>
</dbReference>
<dbReference type="RefSeq" id="WP_116558105.1">
    <property type="nucleotide sequence ID" value="NZ_QDKM01000003.1"/>
</dbReference>
<sequence length="149" mass="16834">MTEALRTDDLRFERLYKVPVARVFEIVTQPEHLADWWGPEGIARCEGHLDFTAKGPWDSTMINQDGARFKVSGQVTKLDPPNIVAFTWGWHDENDARGDESHVTIELTEEDGGTRFVMTHRGLSSKEAAEQHNRGWTSSLRKLDAAVNA</sequence>
<dbReference type="InterPro" id="IPR013538">
    <property type="entry name" value="ASHA1/2-like_C"/>
</dbReference>
<accession>A0A2T8HUN2</accession>
<gene>
    <name evidence="3" type="ORF">DDE20_08785</name>
</gene>
<keyword evidence="4" id="KW-1185">Reference proteome</keyword>
<comment type="caution">
    <text evidence="3">The sequence shown here is derived from an EMBL/GenBank/DDBJ whole genome shotgun (WGS) entry which is preliminary data.</text>
</comment>
<dbReference type="SUPFAM" id="SSF55961">
    <property type="entry name" value="Bet v1-like"/>
    <property type="match status" value="1"/>
</dbReference>
<comment type="similarity">
    <text evidence="1">Belongs to the AHA1 family.</text>
</comment>
<dbReference type="Gene3D" id="3.30.530.20">
    <property type="match status" value="1"/>
</dbReference>
<dbReference type="AlphaFoldDB" id="A0A2T8HUN2"/>
<evidence type="ECO:0000313" key="4">
    <source>
        <dbReference type="Proteomes" id="UP000245911"/>
    </source>
</evidence>
<proteinExistence type="inferred from homology"/>
<dbReference type="OrthoDB" id="9805228at2"/>
<name>A0A2T8HUN2_9RHOB</name>
<dbReference type="CDD" id="cd07814">
    <property type="entry name" value="SRPBCC_CalC_Aha1-like"/>
    <property type="match status" value="1"/>
</dbReference>
<dbReference type="Proteomes" id="UP000245911">
    <property type="component" value="Unassembled WGS sequence"/>
</dbReference>
<reference evidence="3 4" key="1">
    <citation type="submission" date="2018-04" db="EMBL/GenBank/DDBJ databases">
        <title>Pararhodobacter oceanense sp. nov., isolated from marine intertidal sediment.</title>
        <authorList>
            <person name="Wang X.-L."/>
            <person name="Du Z.-J."/>
        </authorList>
    </citation>
    <scope>NUCLEOTIDE SEQUENCE [LARGE SCALE GENOMIC DNA]</scope>
    <source>
        <strain evidence="3 4">AM505</strain>
    </source>
</reference>
<evidence type="ECO:0000256" key="1">
    <source>
        <dbReference type="ARBA" id="ARBA00006817"/>
    </source>
</evidence>
<evidence type="ECO:0000313" key="3">
    <source>
        <dbReference type="EMBL" id="PVH29108.1"/>
    </source>
</evidence>
<evidence type="ECO:0000259" key="2">
    <source>
        <dbReference type="Pfam" id="PF08327"/>
    </source>
</evidence>
<dbReference type="EMBL" id="QDKM01000003">
    <property type="protein sequence ID" value="PVH29108.1"/>
    <property type="molecule type" value="Genomic_DNA"/>
</dbReference>
<protein>
    <submittedName>
        <fullName evidence="3">SRPBCC domain-containing protein</fullName>
    </submittedName>
</protein>
<feature type="domain" description="Activator of Hsp90 ATPase homologue 1/2-like C-terminal" evidence="2">
    <location>
        <begin position="17"/>
        <end position="147"/>
    </location>
</feature>